<dbReference type="Pfam" id="PF00501">
    <property type="entry name" value="AMP-binding"/>
    <property type="match status" value="1"/>
</dbReference>
<dbReference type="Gene3D" id="3.40.50.12780">
    <property type="entry name" value="N-terminal domain of ligase-like"/>
    <property type="match status" value="1"/>
</dbReference>
<gene>
    <name evidence="3" type="ORF">ASJ30_13560</name>
</gene>
<proteinExistence type="predicted"/>
<dbReference type="Pfam" id="PF13193">
    <property type="entry name" value="AMP-binding_C"/>
    <property type="match status" value="1"/>
</dbReference>
<dbReference type="KEGG" id="jte:ASJ30_13560"/>
<feature type="domain" description="AMP-binding enzyme C-terminal" evidence="2">
    <location>
        <begin position="388"/>
        <end position="464"/>
    </location>
</feature>
<evidence type="ECO:0000313" key="4">
    <source>
        <dbReference type="Proteomes" id="UP000182938"/>
    </source>
</evidence>
<protein>
    <recommendedName>
        <fullName evidence="5">Acyl-CoA synthetase (AMP-forming)/AMP-acid ligase II</fullName>
    </recommendedName>
</protein>
<dbReference type="InterPro" id="IPR042099">
    <property type="entry name" value="ANL_N_sf"/>
</dbReference>
<dbReference type="PANTHER" id="PTHR43767">
    <property type="entry name" value="LONG-CHAIN-FATTY-ACID--COA LIGASE"/>
    <property type="match status" value="1"/>
</dbReference>
<accession>A0A1L3MJ92</accession>
<dbReference type="Proteomes" id="UP000182938">
    <property type="component" value="Chromosome"/>
</dbReference>
<keyword evidence="4" id="KW-1185">Reference proteome</keyword>
<evidence type="ECO:0000313" key="3">
    <source>
        <dbReference type="EMBL" id="APH02429.1"/>
    </source>
</evidence>
<dbReference type="InterPro" id="IPR050237">
    <property type="entry name" value="ATP-dep_AMP-bd_enzyme"/>
</dbReference>
<dbReference type="AlphaFoldDB" id="A0A1L3MJ92"/>
<dbReference type="PROSITE" id="PS00455">
    <property type="entry name" value="AMP_BINDING"/>
    <property type="match status" value="1"/>
</dbReference>
<feature type="domain" description="AMP-dependent synthetase/ligase" evidence="1">
    <location>
        <begin position="15"/>
        <end position="338"/>
    </location>
</feature>
<organism evidence="3 4">
    <name type="scientific">Janibacter indicus</name>
    <dbReference type="NCBI Taxonomy" id="857417"/>
    <lineage>
        <taxon>Bacteria</taxon>
        <taxon>Bacillati</taxon>
        <taxon>Actinomycetota</taxon>
        <taxon>Actinomycetes</taxon>
        <taxon>Micrococcales</taxon>
        <taxon>Intrasporangiaceae</taxon>
        <taxon>Janibacter</taxon>
    </lineage>
</organism>
<evidence type="ECO:0000259" key="1">
    <source>
        <dbReference type="Pfam" id="PF00501"/>
    </source>
</evidence>
<dbReference type="GO" id="GO:0016877">
    <property type="term" value="F:ligase activity, forming carbon-sulfur bonds"/>
    <property type="evidence" value="ECO:0007669"/>
    <property type="project" value="UniProtKB-ARBA"/>
</dbReference>
<dbReference type="InterPro" id="IPR020845">
    <property type="entry name" value="AMP-binding_CS"/>
</dbReference>
<sequence>MAVLDIAPTLVEAVRATVARVPDAEAVVDLATGERITYAELWQRSSEVAGGLGAQGVRPGNRVGVELPNGASWALAFLGTLLAGAVPVPINPRLTDRERAHLVRDSGATVVLDAALPAGTPTVRESSDPESLAALFYTSGTTGKPKGAMLSNRALLSAAEQVRLAYQLEPAEGLRALVAAPLFHVLACGMQWLPALVSGGSIAIMPTFEVGAWVSAIRDERIEVLNGVPAMFWHALRHPDFGSLDVAGIRILSYGAAPTPPAQAQALRAAFPHARLAPGYGLTEASCVTGLQDEDALAHSGSVGTAVAGTELRLLGPEADSGIGQLLVRGPQLMSGYWGHPEATAQVLVDGWLHTGDIVRIDPIGRVFMLDRRTDLINRGGENVYSVEVEAALARYEAVGESAVVAVPDDRLGARVGACVVPRPDVDLDPDELVKVAREALAPFKVPELICLREEPLPRNAAGKVDKEAVRRTARWTPLPR</sequence>
<dbReference type="InterPro" id="IPR000873">
    <property type="entry name" value="AMP-dep_synth/lig_dom"/>
</dbReference>
<dbReference type="PANTHER" id="PTHR43767:SF12">
    <property type="entry name" value="AMP-DEPENDENT SYNTHETASE AND LIGASE"/>
    <property type="match status" value="1"/>
</dbReference>
<dbReference type="EMBL" id="CP013290">
    <property type="protein sequence ID" value="APH02429.1"/>
    <property type="molecule type" value="Genomic_DNA"/>
</dbReference>
<dbReference type="InterPro" id="IPR045851">
    <property type="entry name" value="AMP-bd_C_sf"/>
</dbReference>
<evidence type="ECO:0000259" key="2">
    <source>
        <dbReference type="Pfam" id="PF13193"/>
    </source>
</evidence>
<reference evidence="3 4" key="1">
    <citation type="submission" date="2015-11" db="EMBL/GenBank/DDBJ databases">
        <authorList>
            <person name="Zhang Y."/>
            <person name="Guo Z."/>
        </authorList>
    </citation>
    <scope>NUCLEOTIDE SEQUENCE [LARGE SCALE GENOMIC DNA]</scope>
    <source>
        <strain evidence="3 4">YFY001</strain>
    </source>
</reference>
<dbReference type="Gene3D" id="3.30.300.30">
    <property type="match status" value="1"/>
</dbReference>
<dbReference type="SUPFAM" id="SSF56801">
    <property type="entry name" value="Acetyl-CoA synthetase-like"/>
    <property type="match status" value="1"/>
</dbReference>
<dbReference type="InterPro" id="IPR025110">
    <property type="entry name" value="AMP-bd_C"/>
</dbReference>
<name>A0A1L3MJ92_9MICO</name>
<evidence type="ECO:0008006" key="5">
    <source>
        <dbReference type="Google" id="ProtNLM"/>
    </source>
</evidence>